<sequence length="175" mass="19676">MQTLPGGDKASRTMLKPGCSYIPPCKRENQKNLESVMNWQQYWKDEIGSQPFTCYFNQFQRDLLEKQNQRLPVCGPRKAATALLLGERAFSVASLKFGTQLPRELGTHLAFRLQMNKATTATSMPIKNRPALTPSITPNRGSTMIQRATRNPGGKISVKKTIKELWEPVSLVVLL</sequence>
<reference evidence="10" key="2">
    <citation type="submission" date="2025-08" db="UniProtKB">
        <authorList>
            <consortium name="Ensembl"/>
        </authorList>
    </citation>
    <scope>IDENTIFICATION</scope>
</reference>
<keyword evidence="2 9" id="KW-0813">Transport</keyword>
<dbReference type="Ensembl" id="ENSCHIT00010024163.1">
    <property type="protein sequence ID" value="ENSCHIP00010017272.1"/>
    <property type="gene ID" value="ENSCHIG00010012619.1"/>
</dbReference>
<evidence type="ECO:0000256" key="1">
    <source>
        <dbReference type="ARBA" id="ARBA00004141"/>
    </source>
</evidence>
<evidence type="ECO:0000256" key="4">
    <source>
        <dbReference type="ARBA" id="ARBA00022989"/>
    </source>
</evidence>
<evidence type="ECO:0000256" key="6">
    <source>
        <dbReference type="ARBA" id="ARBA00023136"/>
    </source>
</evidence>
<dbReference type="GO" id="GO:0005513">
    <property type="term" value="P:detection of calcium ion"/>
    <property type="evidence" value="ECO:0007669"/>
    <property type="project" value="UniProtKB-UniRule"/>
</dbReference>
<accession>A0A8C2QY44</accession>
<dbReference type="PANTHER" id="PTHR10258:SF3">
    <property type="entry name" value="CALCIUM-ACTIVATED POTASSIUM CHANNEL SUBUNIT BETA-4"/>
    <property type="match status" value="1"/>
</dbReference>
<comment type="subcellular location">
    <subcellularLocation>
        <location evidence="1 9">Membrane</location>
        <topology evidence="1 9">Multi-pass membrane protein</topology>
    </subcellularLocation>
</comment>
<protein>
    <recommendedName>
        <fullName evidence="9">Calcium-activated potassium channel subunit beta</fullName>
        <shortName evidence="9">BKbeta</shortName>
    </recommendedName>
    <alternativeName>
        <fullName evidence="9">BK channel subunit beta</fullName>
    </alternativeName>
    <alternativeName>
        <fullName evidence="9">Calcium-activated potassium channel, subfamily M subunit beta</fullName>
    </alternativeName>
    <alternativeName>
        <fullName evidence="9">Charybdotoxin receptor subunit beta</fullName>
    </alternativeName>
    <alternativeName>
        <fullName evidence="9">K(VCA)beta</fullName>
    </alternativeName>
    <alternativeName>
        <fullName evidence="9">Maxi K channel subunit beta</fullName>
    </alternativeName>
    <alternativeName>
        <fullName evidence="9">Slo-beta</fullName>
    </alternativeName>
</protein>
<dbReference type="InterPro" id="IPR003930">
    <property type="entry name" value="K_chnl_Ca-activ_BK_bsu"/>
</dbReference>
<evidence type="ECO:0000256" key="9">
    <source>
        <dbReference type="RuleBase" id="RU368097"/>
    </source>
</evidence>
<evidence type="ECO:0000256" key="2">
    <source>
        <dbReference type="ARBA" id="ARBA00022448"/>
    </source>
</evidence>
<keyword evidence="8 9" id="KW-0407">Ion channel</keyword>
<keyword evidence="7 9" id="KW-0325">Glycoprotein</keyword>
<dbReference type="Pfam" id="PF03185">
    <property type="entry name" value="CaKB"/>
    <property type="match status" value="1"/>
</dbReference>
<keyword evidence="3" id="KW-0812">Transmembrane</keyword>
<evidence type="ECO:0000256" key="8">
    <source>
        <dbReference type="ARBA" id="ARBA00023303"/>
    </source>
</evidence>
<comment type="similarity">
    <text evidence="9">Belongs to the KCNMB (TC 8.A.14.1) family.</text>
</comment>
<reference evidence="10" key="1">
    <citation type="submission" date="2019-03" db="EMBL/GenBank/DDBJ databases">
        <title>Genome sequencing and reference-guided assembly of Black Bengal Goat (Capra hircus).</title>
        <authorList>
            <person name="Siddiki A.Z."/>
            <person name="Baten A."/>
            <person name="Billah M."/>
            <person name="Alam M.A.U."/>
            <person name="Shawrob K.S.M."/>
            <person name="Saha S."/>
            <person name="Chowdhury M."/>
            <person name="Rahman A.H."/>
            <person name="Stear M."/>
            <person name="Miah G."/>
            <person name="Das G.B."/>
            <person name="Hossain M.M."/>
            <person name="Kumkum M."/>
            <person name="Islam M.S."/>
            <person name="Mollah A.M."/>
            <person name="Ahsan A."/>
            <person name="Tusar F."/>
            <person name="Khan M.K.I."/>
        </authorList>
    </citation>
    <scope>NUCLEOTIDE SEQUENCE [LARGE SCALE GENOMIC DNA]</scope>
</reference>
<comment type="function">
    <text evidence="9">Regulatory subunit of the calcium activated potassium KCNMA1 (maxiK) channel. Modulates the calcium sensitivity and gating kinetics of KCNMA1, thereby contributing to KCNMA1 channel diversity.</text>
</comment>
<organism evidence="10">
    <name type="scientific">Capra hircus</name>
    <name type="common">Goat</name>
    <dbReference type="NCBI Taxonomy" id="9925"/>
    <lineage>
        <taxon>Eukaryota</taxon>
        <taxon>Metazoa</taxon>
        <taxon>Chordata</taxon>
        <taxon>Craniata</taxon>
        <taxon>Vertebrata</taxon>
        <taxon>Euteleostomi</taxon>
        <taxon>Mammalia</taxon>
        <taxon>Eutheria</taxon>
        <taxon>Laurasiatheria</taxon>
        <taxon>Artiodactyla</taxon>
        <taxon>Ruminantia</taxon>
        <taxon>Pecora</taxon>
        <taxon>Bovidae</taxon>
        <taxon>Caprinae</taxon>
        <taxon>Capra</taxon>
    </lineage>
</organism>
<evidence type="ECO:0000256" key="5">
    <source>
        <dbReference type="ARBA" id="ARBA00023065"/>
    </source>
</evidence>
<dbReference type="PANTHER" id="PTHR10258">
    <property type="entry name" value="CALCIUM-ACTIVATED POTASSIUM CHANNEL SUBUNIT BETA"/>
    <property type="match status" value="1"/>
</dbReference>
<comment type="PTM">
    <text evidence="9">N-glycosylated.</text>
</comment>
<evidence type="ECO:0000313" key="10">
    <source>
        <dbReference type="Ensembl" id="ENSCHIP00010017272.1"/>
    </source>
</evidence>
<dbReference type="GO" id="GO:0015459">
    <property type="term" value="F:potassium channel regulator activity"/>
    <property type="evidence" value="ECO:0007669"/>
    <property type="project" value="UniProtKB-UniRule"/>
</dbReference>
<keyword evidence="6" id="KW-0472">Membrane</keyword>
<name>A0A8C2QY44_CAPHI</name>
<dbReference type="GO" id="GO:0015269">
    <property type="term" value="F:calcium-activated potassium channel activity"/>
    <property type="evidence" value="ECO:0007669"/>
    <property type="project" value="UniProtKB-UniRule"/>
</dbReference>
<dbReference type="GO" id="GO:0008076">
    <property type="term" value="C:voltage-gated potassium channel complex"/>
    <property type="evidence" value="ECO:0007669"/>
    <property type="project" value="UniProtKB-UniRule"/>
</dbReference>
<comment type="subunit">
    <text evidence="9">Interacts with KCNMA1 tetramer. There are probably 4 molecules of KCMNB per KCNMA1 tetramer.</text>
</comment>
<proteinExistence type="inferred from homology"/>
<evidence type="ECO:0000256" key="7">
    <source>
        <dbReference type="ARBA" id="ARBA00023180"/>
    </source>
</evidence>
<evidence type="ECO:0000256" key="3">
    <source>
        <dbReference type="ARBA" id="ARBA00022692"/>
    </source>
</evidence>
<dbReference type="AlphaFoldDB" id="A0A8C2QY44"/>
<keyword evidence="5 9" id="KW-0406">Ion transport</keyword>
<keyword evidence="4" id="KW-1133">Transmembrane helix</keyword>